<dbReference type="Pfam" id="PF00294">
    <property type="entry name" value="PfkB"/>
    <property type="match status" value="1"/>
</dbReference>
<dbReference type="PANTHER" id="PTHR46969">
    <property type="entry name" value="BIFUNCTIONAL PROTEIN HLDE"/>
    <property type="match status" value="1"/>
</dbReference>
<dbReference type="Proteomes" id="UP000708576">
    <property type="component" value="Unassembled WGS sequence"/>
</dbReference>
<keyword evidence="2" id="KW-0418">Kinase</keyword>
<evidence type="ECO:0000313" key="4">
    <source>
        <dbReference type="EMBL" id="MBS2096654.1"/>
    </source>
</evidence>
<dbReference type="InterPro" id="IPR002173">
    <property type="entry name" value="Carboh/pur_kinase_PfkB_CS"/>
</dbReference>
<dbReference type="CDD" id="cd01172">
    <property type="entry name" value="RfaE_like"/>
    <property type="match status" value="1"/>
</dbReference>
<feature type="domain" description="Carbohydrate kinase PfkB" evidence="3">
    <location>
        <begin position="17"/>
        <end position="315"/>
    </location>
</feature>
<protein>
    <recommendedName>
        <fullName evidence="3">Carbohydrate kinase PfkB domain-containing protein</fullName>
    </recommendedName>
</protein>
<evidence type="ECO:0000256" key="2">
    <source>
        <dbReference type="ARBA" id="ARBA00022777"/>
    </source>
</evidence>
<dbReference type="InterPro" id="IPR011611">
    <property type="entry name" value="PfkB_dom"/>
</dbReference>
<dbReference type="InterPro" id="IPR029056">
    <property type="entry name" value="Ribokinase-like"/>
</dbReference>
<reference evidence="4 5" key="1">
    <citation type="journal article" date="2015" name="Int. J. Syst. Evol. Microbiol.">
        <title>Carboxylicivirga linearis sp. nov., isolated from a sea cucumber culture pond.</title>
        <authorList>
            <person name="Wang F.Q."/>
            <person name="Zhou Y.X."/>
            <person name="Lin X.Z."/>
            <person name="Chen G.J."/>
            <person name="Du Z.J."/>
        </authorList>
    </citation>
    <scope>NUCLEOTIDE SEQUENCE [LARGE SCALE GENOMIC DNA]</scope>
    <source>
        <strain evidence="4 5">FB218</strain>
    </source>
</reference>
<dbReference type="RefSeq" id="WP_212211906.1">
    <property type="nucleotide sequence ID" value="NZ_JAGUCO010000001.1"/>
</dbReference>
<dbReference type="PROSITE" id="PS00583">
    <property type="entry name" value="PFKB_KINASES_1"/>
    <property type="match status" value="1"/>
</dbReference>
<dbReference type="EMBL" id="JAGUCO010000001">
    <property type="protein sequence ID" value="MBS2096654.1"/>
    <property type="molecule type" value="Genomic_DNA"/>
</dbReference>
<dbReference type="SUPFAM" id="SSF53613">
    <property type="entry name" value="Ribokinase-like"/>
    <property type="match status" value="1"/>
</dbReference>
<evidence type="ECO:0000313" key="5">
    <source>
        <dbReference type="Proteomes" id="UP000708576"/>
    </source>
</evidence>
<dbReference type="Gene3D" id="3.40.1190.20">
    <property type="match status" value="1"/>
</dbReference>
<comment type="caution">
    <text evidence="4">The sequence shown here is derived from an EMBL/GenBank/DDBJ whole genome shotgun (WGS) entry which is preliminary data.</text>
</comment>
<dbReference type="PANTHER" id="PTHR46969:SF1">
    <property type="entry name" value="BIFUNCTIONAL PROTEIN HLDE"/>
    <property type="match status" value="1"/>
</dbReference>
<accession>A0ABS5JP92</accession>
<organism evidence="4 5">
    <name type="scientific">Carboxylicivirga linearis</name>
    <dbReference type="NCBI Taxonomy" id="1628157"/>
    <lineage>
        <taxon>Bacteria</taxon>
        <taxon>Pseudomonadati</taxon>
        <taxon>Bacteroidota</taxon>
        <taxon>Bacteroidia</taxon>
        <taxon>Marinilabiliales</taxon>
        <taxon>Marinilabiliaceae</taxon>
        <taxon>Carboxylicivirga</taxon>
    </lineage>
</organism>
<dbReference type="InterPro" id="IPR011913">
    <property type="entry name" value="RfaE_dom_I"/>
</dbReference>
<name>A0ABS5JP92_9BACT</name>
<evidence type="ECO:0000256" key="1">
    <source>
        <dbReference type="ARBA" id="ARBA00022679"/>
    </source>
</evidence>
<keyword evidence="1" id="KW-0808">Transferase</keyword>
<proteinExistence type="predicted"/>
<evidence type="ECO:0000259" key="3">
    <source>
        <dbReference type="Pfam" id="PF00294"/>
    </source>
</evidence>
<keyword evidence="5" id="KW-1185">Reference proteome</keyword>
<gene>
    <name evidence="4" type="ORF">KEM10_00105</name>
</gene>
<sequence>MTRKEFSQVFDGFDNMNILVIGDVMIDSYLWGNVSRISPEAPVPIISTSDREDRLGGAANVALNIQSLGATPILCSVVGKDDAGGIFHQLLKKRKLPADGIISSSKRQTTVKTRIISQNQHLLRVDEEEDKPLSEELEQKLQDHIASLLESYRIDAIIFEDYDKGTLTPSSISYTIQLANEKGIPTLVDPKKRNFMDYREVTFFKPNLKEFLEGCKLELNPDNQSEMLAAGKDFLKQQQFNNLMVTMARRGVMIIDKQSYHFIPAEIRNIADVSGAGDTVISVSALCLASGLQSEYVAAIANMAGGLVCEHSGVVPIDKQELMEECLMKLAKQ</sequence>